<dbReference type="InterPro" id="IPR050057">
    <property type="entry name" value="Prokaryotic/Mito_RF"/>
</dbReference>
<dbReference type="InterPro" id="IPR000352">
    <property type="entry name" value="Pep_chain_release_fac_I"/>
</dbReference>
<dbReference type="GO" id="GO:0003747">
    <property type="term" value="F:translation release factor activity"/>
    <property type="evidence" value="ECO:0007669"/>
    <property type="project" value="InterPro"/>
</dbReference>
<dbReference type="PANTHER" id="PTHR43804:SF7">
    <property type="entry name" value="LD18447P"/>
    <property type="match status" value="1"/>
</dbReference>
<dbReference type="Pfam" id="PF00472">
    <property type="entry name" value="RF-1"/>
    <property type="match status" value="1"/>
</dbReference>
<comment type="caution">
    <text evidence="6">The sequence shown here is derived from an EMBL/GenBank/DDBJ whole genome shotgun (WGS) entry which is preliminary data.</text>
</comment>
<dbReference type="PANTHER" id="PTHR43804">
    <property type="entry name" value="LD18447P"/>
    <property type="match status" value="1"/>
</dbReference>
<dbReference type="InterPro" id="IPR045853">
    <property type="entry name" value="Pep_chain_release_fac_I_sf"/>
</dbReference>
<dbReference type="Gene3D" id="3.30.70.1660">
    <property type="match status" value="1"/>
</dbReference>
<dbReference type="EMBL" id="BART01011130">
    <property type="protein sequence ID" value="GAG81124.1"/>
    <property type="molecule type" value="Genomic_DNA"/>
</dbReference>
<accession>X1AGP8</accession>
<keyword evidence="2" id="KW-0488">Methylation</keyword>
<reference evidence="6" key="1">
    <citation type="journal article" date="2014" name="Front. Microbiol.">
        <title>High frequency of phylogenetically diverse reductive dehalogenase-homologous genes in deep subseafloor sedimentary metagenomes.</title>
        <authorList>
            <person name="Kawai M."/>
            <person name="Futagami T."/>
            <person name="Toyoda A."/>
            <person name="Takaki Y."/>
            <person name="Nishi S."/>
            <person name="Hori S."/>
            <person name="Arai W."/>
            <person name="Tsubouchi T."/>
            <person name="Morono Y."/>
            <person name="Uchiyama I."/>
            <person name="Ito T."/>
            <person name="Fujiyama A."/>
            <person name="Inagaki F."/>
            <person name="Takami H."/>
        </authorList>
    </citation>
    <scope>NUCLEOTIDE SEQUENCE</scope>
    <source>
        <strain evidence="6">Expedition CK06-06</strain>
    </source>
</reference>
<evidence type="ECO:0000256" key="2">
    <source>
        <dbReference type="ARBA" id="ARBA00022481"/>
    </source>
</evidence>
<keyword evidence="3" id="KW-0648">Protein biosynthesis</keyword>
<feature type="non-terminal residue" evidence="6">
    <location>
        <position position="1"/>
    </location>
</feature>
<evidence type="ECO:0000256" key="1">
    <source>
        <dbReference type="ARBA" id="ARBA00010835"/>
    </source>
</evidence>
<protein>
    <recommendedName>
        <fullName evidence="5">Prokaryotic-type class I peptide chain release factors domain-containing protein</fullName>
    </recommendedName>
</protein>
<evidence type="ECO:0000313" key="6">
    <source>
        <dbReference type="EMBL" id="GAG81124.1"/>
    </source>
</evidence>
<gene>
    <name evidence="6" type="ORF">S01H4_23860</name>
</gene>
<proteinExistence type="inferred from homology"/>
<sequence>KSAIRVTHEPSGLVVSCQDEKSQHRNKDKALRILRTRLLDIAQKEQQKEISQNRKSQVGTGERSEKIRTYNFSQSRVTDHRLNLTLHKLENILDGDLEEIIDALTMHFQSHMMGEGKENLV</sequence>
<feature type="region of interest" description="Disordered" evidence="4">
    <location>
        <begin position="45"/>
        <end position="71"/>
    </location>
</feature>
<organism evidence="6">
    <name type="scientific">marine sediment metagenome</name>
    <dbReference type="NCBI Taxonomy" id="412755"/>
    <lineage>
        <taxon>unclassified sequences</taxon>
        <taxon>metagenomes</taxon>
        <taxon>ecological metagenomes</taxon>
    </lineage>
</organism>
<evidence type="ECO:0000256" key="4">
    <source>
        <dbReference type="SAM" id="MobiDB-lite"/>
    </source>
</evidence>
<dbReference type="Gene3D" id="3.30.160.20">
    <property type="match status" value="1"/>
</dbReference>
<name>X1AGP8_9ZZZZ</name>
<dbReference type="FunFam" id="3.30.70.1660:FF:000004">
    <property type="entry name" value="Peptide chain release factor 1"/>
    <property type="match status" value="1"/>
</dbReference>
<comment type="similarity">
    <text evidence="1">Belongs to the prokaryotic/mitochondrial release factor family.</text>
</comment>
<feature type="domain" description="Prokaryotic-type class I peptide chain release factors" evidence="5">
    <location>
        <begin position="1"/>
        <end position="81"/>
    </location>
</feature>
<dbReference type="SUPFAM" id="SSF75620">
    <property type="entry name" value="Release factor"/>
    <property type="match status" value="1"/>
</dbReference>
<dbReference type="AlphaFoldDB" id="X1AGP8"/>
<evidence type="ECO:0000256" key="3">
    <source>
        <dbReference type="ARBA" id="ARBA00022917"/>
    </source>
</evidence>
<evidence type="ECO:0000259" key="5">
    <source>
        <dbReference type="Pfam" id="PF00472"/>
    </source>
</evidence>